<name>A0A9Q9IFX2_9ACTN</name>
<dbReference type="SMART" id="SM00471">
    <property type="entry name" value="HDc"/>
    <property type="match status" value="1"/>
</dbReference>
<dbReference type="InterPro" id="IPR026875">
    <property type="entry name" value="PHydrolase_assoc_dom"/>
</dbReference>
<feature type="compositionally biased region" description="Basic and acidic residues" evidence="3">
    <location>
        <begin position="1"/>
        <end position="17"/>
    </location>
</feature>
<organism evidence="5 6">
    <name type="scientific">Dactylosporangium aurantiacum</name>
    <dbReference type="NCBI Taxonomy" id="35754"/>
    <lineage>
        <taxon>Bacteria</taxon>
        <taxon>Bacillati</taxon>
        <taxon>Actinomycetota</taxon>
        <taxon>Actinomycetes</taxon>
        <taxon>Micromonosporales</taxon>
        <taxon>Micromonosporaceae</taxon>
        <taxon>Dactylosporangium</taxon>
    </lineage>
</organism>
<dbReference type="PANTHER" id="PTHR11373:SF32">
    <property type="entry name" value="DEOXYGUANOSINETRIPHOSPHATE TRIPHOSPHOHYDROLASE"/>
    <property type="match status" value="1"/>
</dbReference>
<dbReference type="RefSeq" id="WP_033364036.1">
    <property type="nucleotide sequence ID" value="NZ_CP073767.1"/>
</dbReference>
<dbReference type="InterPro" id="IPR050135">
    <property type="entry name" value="dGTPase-like"/>
</dbReference>
<dbReference type="Proteomes" id="UP001058003">
    <property type="component" value="Chromosome"/>
</dbReference>
<gene>
    <name evidence="5" type="ORF">Daura_44525</name>
</gene>
<keyword evidence="1 2" id="KW-0378">Hydrolase</keyword>
<evidence type="ECO:0000256" key="2">
    <source>
        <dbReference type="HAMAP-Rule" id="MF_01212"/>
    </source>
</evidence>
<reference evidence="5" key="1">
    <citation type="submission" date="2021-04" db="EMBL/GenBank/DDBJ databases">
        <title>Dactylosporangium aurantiacum NRRL B-8018 full assembly.</title>
        <authorList>
            <person name="Hartkoorn R.C."/>
            <person name="Beaudoing E."/>
            <person name="Hot D."/>
        </authorList>
    </citation>
    <scope>NUCLEOTIDE SEQUENCE</scope>
    <source>
        <strain evidence="5">NRRL B-8018</strain>
    </source>
</reference>
<dbReference type="InterPro" id="IPR003607">
    <property type="entry name" value="HD/PDEase_dom"/>
</dbReference>
<dbReference type="Gene3D" id="1.10.3210.10">
    <property type="entry name" value="Hypothetical protein af1432"/>
    <property type="match status" value="1"/>
</dbReference>
<dbReference type="InterPro" id="IPR023023">
    <property type="entry name" value="dNTPase_2"/>
</dbReference>
<dbReference type="Pfam" id="PF01966">
    <property type="entry name" value="HD"/>
    <property type="match status" value="1"/>
</dbReference>
<dbReference type="OrthoDB" id="9803619at2"/>
<dbReference type="PANTHER" id="PTHR11373">
    <property type="entry name" value="DEOXYNUCLEOSIDE TRIPHOSPHATE TRIPHOSPHOHYDROLASE"/>
    <property type="match status" value="1"/>
</dbReference>
<dbReference type="SUPFAM" id="SSF109604">
    <property type="entry name" value="HD-domain/PDEase-like"/>
    <property type="match status" value="1"/>
</dbReference>
<comment type="similarity">
    <text evidence="2">Belongs to the dGTPase family. Type 2 subfamily.</text>
</comment>
<feature type="region of interest" description="Disordered" evidence="3">
    <location>
        <begin position="1"/>
        <end position="27"/>
    </location>
</feature>
<dbReference type="PROSITE" id="PS51831">
    <property type="entry name" value="HD"/>
    <property type="match status" value="1"/>
</dbReference>
<keyword evidence="6" id="KW-1185">Reference proteome</keyword>
<dbReference type="NCBIfam" id="TIGR01353">
    <property type="entry name" value="dGTP_triPase"/>
    <property type="match status" value="1"/>
</dbReference>
<dbReference type="HAMAP" id="MF_01212">
    <property type="entry name" value="dGTPase_type2"/>
    <property type="match status" value="1"/>
</dbReference>
<dbReference type="GO" id="GO:0008832">
    <property type="term" value="F:dGTPase activity"/>
    <property type="evidence" value="ECO:0007669"/>
    <property type="project" value="TreeGrafter"/>
</dbReference>
<evidence type="ECO:0000313" key="5">
    <source>
        <dbReference type="EMBL" id="UWZ53525.1"/>
    </source>
</evidence>
<dbReference type="InterPro" id="IPR006674">
    <property type="entry name" value="HD_domain"/>
</dbReference>
<dbReference type="EMBL" id="CP073767">
    <property type="protein sequence ID" value="UWZ53525.1"/>
    <property type="molecule type" value="Genomic_DNA"/>
</dbReference>
<evidence type="ECO:0000256" key="3">
    <source>
        <dbReference type="SAM" id="MobiDB-lite"/>
    </source>
</evidence>
<proteinExistence type="inferred from homology"/>
<evidence type="ECO:0000313" key="6">
    <source>
        <dbReference type="Proteomes" id="UP001058003"/>
    </source>
</evidence>
<protein>
    <recommendedName>
        <fullName evidence="2">Deoxyguanosinetriphosphate triphosphohydrolase-like protein</fullName>
    </recommendedName>
</protein>
<dbReference type="CDD" id="cd00077">
    <property type="entry name" value="HDc"/>
    <property type="match status" value="1"/>
</dbReference>
<dbReference type="NCBIfam" id="NF002829">
    <property type="entry name" value="PRK03007.1"/>
    <property type="match status" value="1"/>
</dbReference>
<dbReference type="Pfam" id="PF13286">
    <property type="entry name" value="HD_assoc"/>
    <property type="match status" value="1"/>
</dbReference>
<dbReference type="InterPro" id="IPR006261">
    <property type="entry name" value="dGTPase"/>
</dbReference>
<evidence type="ECO:0000259" key="4">
    <source>
        <dbReference type="PROSITE" id="PS51831"/>
    </source>
</evidence>
<sequence>MNPDAERFVHEPQKDRTTTTADNGRTPFQRDRARVLHSAGFRRLAAKTQVHTAGADAFLRTRLTHSLEVAQLSREMGARLGCDPDVVDTAGLAHDLGHPPFGHNGEDALDAVAQPCGGFEGNAQTLRVLTRLEAKVLAEDGTSAGLNLTRASLDAVSKYPWPRRAGSRKFGVYDDDAAVFAWLRDGRADDARCLEAQVMDWADDVAYSVHDVEDGIHGGYVHLAALRADAGERAALCRDVAAAYSTESAADLEAVLLDLLADPVLAPLDHYDGSHAAQVALKRVTSVLTGRFAAAAVSATRAVHGGAPVRRYAADLLVPPAVRAQCALLKGMALRYVMRRPGSEQRYAQEITILTELVAALADRAPDGLDAVFAPMWRAAPDDAARLRVVIDQVASLTDLSATAWHQRLHPAATAGV</sequence>
<dbReference type="AlphaFoldDB" id="A0A9Q9IFX2"/>
<dbReference type="GO" id="GO:0006203">
    <property type="term" value="P:dGTP catabolic process"/>
    <property type="evidence" value="ECO:0007669"/>
    <property type="project" value="TreeGrafter"/>
</dbReference>
<accession>A0A9Q9IFX2</accession>
<dbReference type="KEGG" id="daur:Daura_44525"/>
<evidence type="ECO:0000256" key="1">
    <source>
        <dbReference type="ARBA" id="ARBA00022801"/>
    </source>
</evidence>
<feature type="domain" description="HD" evidence="4">
    <location>
        <begin position="62"/>
        <end position="208"/>
    </location>
</feature>